<evidence type="ECO:0000313" key="3">
    <source>
        <dbReference type="Proteomes" id="UP001165568"/>
    </source>
</evidence>
<dbReference type="Proteomes" id="UP001165568">
    <property type="component" value="Unassembled WGS sequence"/>
</dbReference>
<reference evidence="1" key="1">
    <citation type="submission" date="2022-04" db="EMBL/GenBank/DDBJ databases">
        <title>Brenneria sp. isolated from walnut trees in Serbia.</title>
        <authorList>
            <person name="Gasic K."/>
            <person name="Zlatkovic N."/>
            <person name="Kuzmanovic N."/>
        </authorList>
    </citation>
    <scope>NUCLEOTIDE SEQUENCE</scope>
    <source>
        <strain evidence="2">KBI 423</strain>
        <strain evidence="1">KBI 447</strain>
    </source>
</reference>
<organism evidence="1 4">
    <name type="scientific">Brenneria izbisi</name>
    <dbReference type="NCBI Taxonomy" id="2939450"/>
    <lineage>
        <taxon>Bacteria</taxon>
        <taxon>Pseudomonadati</taxon>
        <taxon>Pseudomonadota</taxon>
        <taxon>Gammaproteobacteria</taxon>
        <taxon>Enterobacterales</taxon>
        <taxon>Pectobacteriaceae</taxon>
        <taxon>Brenneria</taxon>
    </lineage>
</organism>
<comment type="caution">
    <text evidence="1">The sequence shown here is derived from an EMBL/GenBank/DDBJ whole genome shotgun (WGS) entry which is preliminary data.</text>
</comment>
<evidence type="ECO:0000313" key="4">
    <source>
        <dbReference type="Proteomes" id="UP001165569"/>
    </source>
</evidence>
<dbReference type="Proteomes" id="UP001165569">
    <property type="component" value="Unassembled WGS sequence"/>
</dbReference>
<dbReference type="AlphaFoldDB" id="A0AA41XWN3"/>
<protein>
    <submittedName>
        <fullName evidence="1">Uncharacterized protein</fullName>
    </submittedName>
</protein>
<dbReference type="RefSeq" id="WP_264091444.1">
    <property type="nucleotide sequence ID" value="NZ_JAMPJT010000016.1"/>
</dbReference>
<dbReference type="EMBL" id="JAMPJU010000016">
    <property type="protein sequence ID" value="MCV9883752.1"/>
    <property type="molecule type" value="Genomic_DNA"/>
</dbReference>
<gene>
    <name evidence="1" type="ORF">NC803_16425</name>
    <name evidence="2" type="ORF">NC856_15940</name>
</gene>
<dbReference type="EMBL" id="JAMPJT010000016">
    <property type="protein sequence ID" value="MCV9880420.1"/>
    <property type="molecule type" value="Genomic_DNA"/>
</dbReference>
<accession>A0AA41XWN3</accession>
<evidence type="ECO:0000313" key="1">
    <source>
        <dbReference type="EMBL" id="MCV9880420.1"/>
    </source>
</evidence>
<proteinExistence type="predicted"/>
<evidence type="ECO:0000313" key="2">
    <source>
        <dbReference type="EMBL" id="MCV9883752.1"/>
    </source>
</evidence>
<sequence length="188" mass="21191">MLIKLLPDSEKTLLLDLATLLALSDKPLLWDGKTTDELRTDYNLNALSIQLGALEKELLSELEQSIKTFELPIMGAPTALIESKLTEKLKNFPLLKIDAVETRVQAASAVLKTLLKDKRSDDPSIPKIILLQLILIALRDGHISNIEWLLLKEIQLHYQLQDFIFKDLLERAEALNSEISKTLALVLE</sequence>
<keyword evidence="3" id="KW-1185">Reference proteome</keyword>
<name>A0AA41XWN3_9GAMM</name>